<evidence type="ECO:0000313" key="2">
    <source>
        <dbReference type="EMBL" id="APG64825.1"/>
    </source>
</evidence>
<evidence type="ECO:0000256" key="1">
    <source>
        <dbReference type="SAM" id="SignalP"/>
    </source>
</evidence>
<proteinExistence type="predicted"/>
<feature type="signal peptide" evidence="1">
    <location>
        <begin position="1"/>
        <end position="21"/>
    </location>
</feature>
<dbReference type="EMBL" id="CP018155">
    <property type="protein sequence ID" value="APG64825.1"/>
    <property type="molecule type" value="Genomic_DNA"/>
</dbReference>
<dbReference type="Proteomes" id="UP000181898">
    <property type="component" value="Chromosome"/>
</dbReference>
<protein>
    <recommendedName>
        <fullName evidence="4">HmuY protein</fullName>
    </recommendedName>
</protein>
<reference evidence="2 3" key="1">
    <citation type="submission" date="2016-11" db="EMBL/GenBank/DDBJ databases">
        <title>Tenacibaculum sp. LPB0136, isolated from marine environment.</title>
        <authorList>
            <person name="Kim E."/>
            <person name="Yi H."/>
        </authorList>
    </citation>
    <scope>NUCLEOTIDE SEQUENCE [LARGE SCALE GENOMIC DNA]</scope>
    <source>
        <strain evidence="2 3">LPB0136</strain>
    </source>
</reference>
<dbReference type="PROSITE" id="PS51257">
    <property type="entry name" value="PROKAR_LIPOPROTEIN"/>
    <property type="match status" value="1"/>
</dbReference>
<sequence>MKKIILTLAVVSSMIFTSCSDDDNTVTEPVVFKEVKNLHAPQTTDYTVNPPATAGEFTKFSFKTGTVVTDDSWDLAFRGTTILVNGGVEVGGLVDEPIRSGDASLTLETGTFSDISIAPEAANFKQDAAGSYALASGSGSGWYTYAGAPTHAINPIAGKIIVVKTVDGNYAKMEILSYYKDQDATSDSRYYTFNYVYNPNVGDKDFQ</sequence>
<organism evidence="2 3">
    <name type="scientific">Tenacibaculum todarodis</name>
    <dbReference type="NCBI Taxonomy" id="1850252"/>
    <lineage>
        <taxon>Bacteria</taxon>
        <taxon>Pseudomonadati</taxon>
        <taxon>Bacteroidota</taxon>
        <taxon>Flavobacteriia</taxon>
        <taxon>Flavobacteriales</taxon>
        <taxon>Flavobacteriaceae</taxon>
        <taxon>Tenacibaculum</taxon>
    </lineage>
</organism>
<evidence type="ECO:0000313" key="3">
    <source>
        <dbReference type="Proteomes" id="UP000181898"/>
    </source>
</evidence>
<dbReference type="Pfam" id="PF14064">
    <property type="entry name" value="HmuY"/>
    <property type="match status" value="1"/>
</dbReference>
<dbReference type="InterPro" id="IPR025921">
    <property type="entry name" value="HmuY"/>
</dbReference>
<dbReference type="OrthoDB" id="5510929at2"/>
<feature type="chain" id="PRO_5013018537" description="HmuY protein" evidence="1">
    <location>
        <begin position="22"/>
        <end position="207"/>
    </location>
</feature>
<name>A0A1L3JI64_9FLAO</name>
<evidence type="ECO:0008006" key="4">
    <source>
        <dbReference type="Google" id="ProtNLM"/>
    </source>
</evidence>
<dbReference type="RefSeq" id="WP_072555150.1">
    <property type="nucleotide sequence ID" value="NZ_CP018155.1"/>
</dbReference>
<dbReference type="KEGG" id="ten:LPB136_05375"/>
<keyword evidence="1" id="KW-0732">Signal</keyword>
<dbReference type="AlphaFoldDB" id="A0A1L3JI64"/>
<gene>
    <name evidence="2" type="ORF">LPB136_05375</name>
</gene>
<dbReference type="STRING" id="1850252.LPB136_05375"/>
<dbReference type="CDD" id="cd12105">
    <property type="entry name" value="HmuY"/>
    <property type="match status" value="1"/>
</dbReference>
<keyword evidence="3" id="KW-1185">Reference proteome</keyword>
<accession>A0A1L3JI64</accession>